<keyword evidence="9" id="KW-1185">Reference proteome</keyword>
<name>A0ABS1HN64_9BACT</name>
<dbReference type="EMBL" id="JAENRR010000053">
    <property type="protein sequence ID" value="MBK3519123.1"/>
    <property type="molecule type" value="Genomic_DNA"/>
</dbReference>
<evidence type="ECO:0000256" key="5">
    <source>
        <dbReference type="ARBA" id="ARBA00023136"/>
    </source>
</evidence>
<keyword evidence="4 6" id="KW-1133">Transmembrane helix</keyword>
<feature type="transmembrane region" description="Helical" evidence="6">
    <location>
        <begin position="158"/>
        <end position="177"/>
    </location>
</feature>
<evidence type="ECO:0000256" key="6">
    <source>
        <dbReference type="SAM" id="Phobius"/>
    </source>
</evidence>
<keyword evidence="5 6" id="KW-0472">Membrane</keyword>
<accession>A0ABS1HN64</accession>
<feature type="transmembrane region" description="Helical" evidence="6">
    <location>
        <begin position="61"/>
        <end position="81"/>
    </location>
</feature>
<dbReference type="Pfam" id="PF10035">
    <property type="entry name" value="DUF2179"/>
    <property type="match status" value="1"/>
</dbReference>
<dbReference type="PANTHER" id="PTHR33545:SF5">
    <property type="entry name" value="UPF0750 MEMBRANE PROTEIN YITT"/>
    <property type="match status" value="1"/>
</dbReference>
<evidence type="ECO:0000313" key="9">
    <source>
        <dbReference type="Proteomes" id="UP000605676"/>
    </source>
</evidence>
<dbReference type="Proteomes" id="UP000605676">
    <property type="component" value="Unassembled WGS sequence"/>
</dbReference>
<reference evidence="8 9" key="1">
    <citation type="submission" date="2021-01" db="EMBL/GenBank/DDBJ databases">
        <title>Carboxyliciviraga sp.nov., isolated from coastal sediments.</title>
        <authorList>
            <person name="Lu D."/>
            <person name="Zhang T."/>
        </authorList>
    </citation>
    <scope>NUCLEOTIDE SEQUENCE [LARGE SCALE GENOMIC DNA]</scope>
    <source>
        <strain evidence="8 9">N1Y132</strain>
    </source>
</reference>
<evidence type="ECO:0000259" key="7">
    <source>
        <dbReference type="Pfam" id="PF10035"/>
    </source>
</evidence>
<evidence type="ECO:0000256" key="3">
    <source>
        <dbReference type="ARBA" id="ARBA00022692"/>
    </source>
</evidence>
<dbReference type="RefSeq" id="WP_200466343.1">
    <property type="nucleotide sequence ID" value="NZ_JAENRR010000053.1"/>
</dbReference>
<keyword evidence="3 6" id="KW-0812">Transmembrane</keyword>
<feature type="transmembrane region" description="Helical" evidence="6">
    <location>
        <begin position="20"/>
        <end position="41"/>
    </location>
</feature>
<comment type="caution">
    <text evidence="8">The sequence shown here is derived from an EMBL/GenBank/DDBJ whole genome shotgun (WGS) entry which is preliminary data.</text>
</comment>
<evidence type="ECO:0000256" key="2">
    <source>
        <dbReference type="ARBA" id="ARBA00022475"/>
    </source>
</evidence>
<protein>
    <submittedName>
        <fullName evidence="8">YitT family protein</fullName>
    </submittedName>
</protein>
<dbReference type="InterPro" id="IPR015867">
    <property type="entry name" value="N-reg_PII/ATP_PRibTrfase_C"/>
</dbReference>
<evidence type="ECO:0000256" key="4">
    <source>
        <dbReference type="ARBA" id="ARBA00022989"/>
    </source>
</evidence>
<keyword evidence="2" id="KW-1003">Cell membrane</keyword>
<dbReference type="InterPro" id="IPR019264">
    <property type="entry name" value="DUF2179"/>
</dbReference>
<feature type="domain" description="DUF2179" evidence="7">
    <location>
        <begin position="243"/>
        <end position="297"/>
    </location>
</feature>
<proteinExistence type="predicted"/>
<feature type="transmembrane region" description="Helical" evidence="6">
    <location>
        <begin position="88"/>
        <end position="108"/>
    </location>
</feature>
<dbReference type="PANTHER" id="PTHR33545">
    <property type="entry name" value="UPF0750 MEMBRANE PROTEIN YITT-RELATED"/>
    <property type="match status" value="1"/>
</dbReference>
<dbReference type="CDD" id="cd16380">
    <property type="entry name" value="YitT_C"/>
    <property type="match status" value="1"/>
</dbReference>
<feature type="transmembrane region" description="Helical" evidence="6">
    <location>
        <begin position="120"/>
        <end position="137"/>
    </location>
</feature>
<sequence>MAFVTKEKFLSKDWFVAYSYILVGSLLFAIGDVLFVNPYMLAPGGVYGIANFMYHTTGLNISTSVLFMEIPLLILGTVILGPRFGIKTLVSTFAIMGFVYVLEMPSVWGHDAFIPNEPMLNTIISGIIYGVAIGFIFKSRATSGGSDIISMILNKYTHMSLGKLVMIVDGTITMLTIFMPQEGGEFSFRGIDWTLPIYSWVVIFIEGKIIDMVIDGMKVNKTLFIISERADEIQEKLLNNVKRGGTMFTGMGMYEGVERKVIYTTITRRESQILLSHISKIDPKAFVNVMDSSQVLGEGFKSIDTDSAAH</sequence>
<dbReference type="InterPro" id="IPR003740">
    <property type="entry name" value="YitT"/>
</dbReference>
<dbReference type="Gene3D" id="3.30.70.120">
    <property type="match status" value="1"/>
</dbReference>
<organism evidence="8 9">
    <name type="scientific">Carboxylicivirga marina</name>
    <dbReference type="NCBI Taxonomy" id="2800988"/>
    <lineage>
        <taxon>Bacteria</taxon>
        <taxon>Pseudomonadati</taxon>
        <taxon>Bacteroidota</taxon>
        <taxon>Bacteroidia</taxon>
        <taxon>Marinilabiliales</taxon>
        <taxon>Marinilabiliaceae</taxon>
        <taxon>Carboxylicivirga</taxon>
    </lineage>
</organism>
<dbReference type="InterPro" id="IPR051461">
    <property type="entry name" value="UPF0750_membrane"/>
</dbReference>
<gene>
    <name evidence="8" type="ORF">JIV24_17375</name>
</gene>
<evidence type="ECO:0000313" key="8">
    <source>
        <dbReference type="EMBL" id="MBK3519123.1"/>
    </source>
</evidence>
<dbReference type="Pfam" id="PF02588">
    <property type="entry name" value="YitT_membrane"/>
    <property type="match status" value="1"/>
</dbReference>
<comment type="subcellular location">
    <subcellularLocation>
        <location evidence="1">Cell membrane</location>
        <topology evidence="1">Multi-pass membrane protein</topology>
    </subcellularLocation>
</comment>
<evidence type="ECO:0000256" key="1">
    <source>
        <dbReference type="ARBA" id="ARBA00004651"/>
    </source>
</evidence>
<dbReference type="PIRSF" id="PIRSF006483">
    <property type="entry name" value="Membrane_protein_YitT"/>
    <property type="match status" value="1"/>
</dbReference>